<keyword evidence="1" id="KW-1133">Transmembrane helix</keyword>
<evidence type="ECO:0000259" key="2">
    <source>
        <dbReference type="PROSITE" id="PS51192"/>
    </source>
</evidence>
<dbReference type="PROSITE" id="PS51194">
    <property type="entry name" value="HELICASE_CTER"/>
    <property type="match status" value="1"/>
</dbReference>
<dbReference type="SUPFAM" id="SSF52540">
    <property type="entry name" value="P-loop containing nucleoside triphosphate hydrolases"/>
    <property type="match status" value="1"/>
</dbReference>
<proteinExistence type="predicted"/>
<keyword evidence="1" id="KW-0812">Transmembrane</keyword>
<keyword evidence="1" id="KW-0472">Membrane</keyword>
<comment type="caution">
    <text evidence="4">The sequence shown here is derived from an EMBL/GenBank/DDBJ whole genome shotgun (WGS) entry which is preliminary data.</text>
</comment>
<dbReference type="GO" id="GO:0016787">
    <property type="term" value="F:hydrolase activity"/>
    <property type="evidence" value="ECO:0007669"/>
    <property type="project" value="InterPro"/>
</dbReference>
<evidence type="ECO:0000313" key="5">
    <source>
        <dbReference type="Proteomes" id="UP000233375"/>
    </source>
</evidence>
<dbReference type="SMART" id="SM00490">
    <property type="entry name" value="HELICc"/>
    <property type="match status" value="1"/>
</dbReference>
<dbReference type="InterPro" id="IPR050742">
    <property type="entry name" value="Helicase_Restrict-Modif_Enz"/>
</dbReference>
<evidence type="ECO:0000256" key="1">
    <source>
        <dbReference type="SAM" id="Phobius"/>
    </source>
</evidence>
<feature type="domain" description="Helicase C-terminal" evidence="3">
    <location>
        <begin position="401"/>
        <end position="566"/>
    </location>
</feature>
<dbReference type="CDD" id="cd00085">
    <property type="entry name" value="HNHc"/>
    <property type="match status" value="1"/>
</dbReference>
<accession>A0A2N0Z4D7</accession>
<evidence type="ECO:0000313" key="4">
    <source>
        <dbReference type="EMBL" id="PKG24378.1"/>
    </source>
</evidence>
<dbReference type="InterPro" id="IPR027417">
    <property type="entry name" value="P-loop_NTPase"/>
</dbReference>
<dbReference type="GO" id="GO:0005524">
    <property type="term" value="F:ATP binding"/>
    <property type="evidence" value="ECO:0007669"/>
    <property type="project" value="InterPro"/>
</dbReference>
<organism evidence="4 5">
    <name type="scientific">Niallia nealsonii</name>
    <dbReference type="NCBI Taxonomy" id="115979"/>
    <lineage>
        <taxon>Bacteria</taxon>
        <taxon>Bacillati</taxon>
        <taxon>Bacillota</taxon>
        <taxon>Bacilli</taxon>
        <taxon>Bacillales</taxon>
        <taxon>Bacillaceae</taxon>
        <taxon>Niallia</taxon>
    </lineage>
</organism>
<dbReference type="EMBL" id="PISE01000014">
    <property type="protein sequence ID" value="PKG24378.1"/>
    <property type="molecule type" value="Genomic_DNA"/>
</dbReference>
<dbReference type="GO" id="GO:0005829">
    <property type="term" value="C:cytosol"/>
    <property type="evidence" value="ECO:0007669"/>
    <property type="project" value="TreeGrafter"/>
</dbReference>
<dbReference type="InterPro" id="IPR003615">
    <property type="entry name" value="HNH_nuc"/>
</dbReference>
<dbReference type="InterPro" id="IPR014001">
    <property type="entry name" value="Helicase_ATP-bd"/>
</dbReference>
<dbReference type="OrthoDB" id="9802848at2"/>
<dbReference type="Pfam" id="PF00271">
    <property type="entry name" value="Helicase_C"/>
    <property type="match status" value="1"/>
</dbReference>
<dbReference type="SMART" id="SM00487">
    <property type="entry name" value="DEXDc"/>
    <property type="match status" value="1"/>
</dbReference>
<dbReference type="PROSITE" id="PS51192">
    <property type="entry name" value="HELICASE_ATP_BIND_1"/>
    <property type="match status" value="1"/>
</dbReference>
<dbReference type="InterPro" id="IPR006935">
    <property type="entry name" value="Helicase/UvrB_N"/>
</dbReference>
<dbReference type="Gene3D" id="3.40.50.300">
    <property type="entry name" value="P-loop containing nucleotide triphosphate hydrolases"/>
    <property type="match status" value="2"/>
</dbReference>
<dbReference type="Proteomes" id="UP000233375">
    <property type="component" value="Unassembled WGS sequence"/>
</dbReference>
<dbReference type="PANTHER" id="PTHR47396:SF1">
    <property type="entry name" value="ATP-DEPENDENT HELICASE IRC3-RELATED"/>
    <property type="match status" value="1"/>
</dbReference>
<dbReference type="Pfam" id="PF04851">
    <property type="entry name" value="ResIII"/>
    <property type="match status" value="1"/>
</dbReference>
<feature type="transmembrane region" description="Helical" evidence="1">
    <location>
        <begin position="12"/>
        <end position="28"/>
    </location>
</feature>
<dbReference type="AlphaFoldDB" id="A0A2N0Z4D7"/>
<protein>
    <submittedName>
        <fullName evidence="4">Uncharacterized protein</fullName>
    </submittedName>
</protein>
<dbReference type="PANTHER" id="PTHR47396">
    <property type="entry name" value="TYPE I RESTRICTION ENZYME ECOKI R PROTEIN"/>
    <property type="match status" value="1"/>
</dbReference>
<name>A0A2N0Z4D7_9BACI</name>
<evidence type="ECO:0000259" key="3">
    <source>
        <dbReference type="PROSITE" id="PS51194"/>
    </source>
</evidence>
<gene>
    <name evidence="4" type="ORF">CWS01_07130</name>
</gene>
<feature type="domain" description="Helicase ATP-binding" evidence="2">
    <location>
        <begin position="163"/>
        <end position="336"/>
    </location>
</feature>
<sequence>MVKRLEKRKVYLNHFFLILNIYIYLYGICHIEGVLRVEHIEEVILEMKNEINQRKNKKLNIKLRTFLGKLGYKRRNSLLIDKINQCLEKNSLAVLVRRQDTDWSQLDIDERITFEIWEGEGKEMKGLVESKYAGTIRVSEERNPIELYLHQTEALQEMDKAILNDNIPRFSGLLVIPTGGGKTLTAVQWVLRNVINNDKKVLWVAHRHELLEQALSAVKRNAYANLVNKRKEFKYRIISGQHDRPVNIKKDDDFIIASKDSLNRGIDHLANSWLNFNDDIFLVVDEAHHATAKTYRKIIDLLNEKTKTLGILGLTATPFRTAKAEKGLLKKTFDNDIVYKVDLKTLISRGILSEPIFKELKTEIDMTKELSEQDIKSIQAFDSIPEDIAKHIAENKIRNNRIVQEYIDNKEEYGKLLVFAVNKIHAIELNKLFNDKGIASEYVISSEQHMATGIDLSNEANRERIRKFRNNEIDVLINVNILTEGTDLPDVQTVFLTRPTISSILMTQMIGRALRGKKAGGTDKAYIVSFIDGWKNKIAWINPEKLYIEETAIWEDNTKENVKKLARLISIQKIEEFVKIIDDSIDTTKLESIDFIKTIPLGIYTFSLMIPSEYDEDRIKNCEVLVYDSTLKAYQRFIEELPVFFKVNNLNNIEFIQEEELDVLAEKVEDMYFTGFDMIPSYNKEDIKDVLRYFALKGVEPSFLQFKDREKFDISIVAQYIYENELGGKRKKEYLDEVWEQRDNFLKVYFGYSKLYFRKCLDNEILKLEEPEIYATSSKETIVTPEMININKLTLYEIQKKNPQYWREITEAVYGKAQDEKGCYICATSGYKNKSRLYFQIDHIVPMAKGGLTELDNLQVLRRDINKLKSDK</sequence>
<keyword evidence="5" id="KW-1185">Reference proteome</keyword>
<dbReference type="InterPro" id="IPR001650">
    <property type="entry name" value="Helicase_C-like"/>
</dbReference>
<dbReference type="Gene3D" id="1.10.30.50">
    <property type="match status" value="1"/>
</dbReference>
<reference evidence="4 5" key="1">
    <citation type="journal article" date="2003" name="Int. J. Syst. Evol. Microbiol.">
        <title>Bacillus nealsonii sp. nov., isolated from a spacecraft-assembly facility, whose spores are gamma-radiation resistant.</title>
        <authorList>
            <person name="Venkateswaran K."/>
            <person name="Kempf M."/>
            <person name="Chen F."/>
            <person name="Satomi M."/>
            <person name="Nicholson W."/>
            <person name="Kern R."/>
        </authorList>
    </citation>
    <scope>NUCLEOTIDE SEQUENCE [LARGE SCALE GENOMIC DNA]</scope>
    <source>
        <strain evidence="4 5">FO-92</strain>
    </source>
</reference>
<dbReference type="GO" id="GO:0003677">
    <property type="term" value="F:DNA binding"/>
    <property type="evidence" value="ECO:0007669"/>
    <property type="project" value="InterPro"/>
</dbReference>